<dbReference type="Proteomes" id="UP000032232">
    <property type="component" value="Unassembled WGS sequence"/>
</dbReference>
<gene>
    <name evidence="4" type="ORF">jaqu_16800</name>
</gene>
<evidence type="ECO:0000256" key="1">
    <source>
        <dbReference type="SAM" id="MobiDB-lite"/>
    </source>
</evidence>
<feature type="region of interest" description="Disordered" evidence="1">
    <location>
        <begin position="251"/>
        <end position="292"/>
    </location>
</feature>
<feature type="region of interest" description="Disordered" evidence="1">
    <location>
        <begin position="1"/>
        <end position="24"/>
    </location>
</feature>
<sequence>MTAIAQRAGDLSGPHRSSLGDDAFPILPGEMQRSQVGDLIREVRRALGLSAPAITLLQKLIDMTRPRDWTDPHSEPVCYAAQVRIAHELGCSPRQIRTHEARLIRAGLIEDRRRANGSRSKHGLCGLGLTPLIRRIPELLAARDRLRDAWTDQERRVSRRSVLYRRAKALLMELQPARPDDAEVNALTASFLAWPSSSRLRRLRPNDLATHLSAAAHLVDRLEALRAMTFESSGRADGEFRRSIKATTEATPVLCSARPSAGGRDGGDEPRERANNGADCRESERRSRSPDWTRRLTPFGLRAIASDPFRLYLDHESRGRTQPRIEDFLLAALRRLPELGISPSAWEDACDRMGEVTAMLCVLVIDANRHHPVTPIRRPGGALRAMTKRHAAGELNLVGSLAGLMARAGTS</sequence>
<proteinExistence type="predicted"/>
<dbReference type="InterPro" id="IPR005090">
    <property type="entry name" value="RepC_N"/>
</dbReference>
<organism evidence="4 5">
    <name type="scientific">Jannaschia aquimarina</name>
    <dbReference type="NCBI Taxonomy" id="935700"/>
    <lineage>
        <taxon>Bacteria</taxon>
        <taxon>Pseudomonadati</taxon>
        <taxon>Pseudomonadota</taxon>
        <taxon>Alphaproteobacteria</taxon>
        <taxon>Rhodobacterales</taxon>
        <taxon>Roseobacteraceae</taxon>
        <taxon>Jannaschia</taxon>
    </lineage>
</organism>
<dbReference type="InterPro" id="IPR021760">
    <property type="entry name" value="RepC_C"/>
</dbReference>
<dbReference type="AlphaFoldDB" id="A0A0D1ELD0"/>
<feature type="compositionally biased region" description="Basic and acidic residues" evidence="1">
    <location>
        <begin position="265"/>
        <end position="292"/>
    </location>
</feature>
<dbReference type="Pfam" id="PF11800">
    <property type="entry name" value="RP-C_C"/>
    <property type="match status" value="1"/>
</dbReference>
<keyword evidence="5" id="KW-1185">Reference proteome</keyword>
<comment type="caution">
    <text evidence="4">The sequence shown here is derived from an EMBL/GenBank/DDBJ whole genome shotgun (WGS) entry which is preliminary data.</text>
</comment>
<protein>
    <submittedName>
        <fullName evidence="4">Uncharacterized protein</fullName>
    </submittedName>
</protein>
<feature type="domain" description="Plasmid replication protein C C-terminal" evidence="3">
    <location>
        <begin position="324"/>
        <end position="406"/>
    </location>
</feature>
<evidence type="ECO:0000259" key="2">
    <source>
        <dbReference type="Pfam" id="PF03428"/>
    </source>
</evidence>
<evidence type="ECO:0000259" key="3">
    <source>
        <dbReference type="Pfam" id="PF11800"/>
    </source>
</evidence>
<dbReference type="OrthoDB" id="7488837at2"/>
<feature type="domain" description="Plasmid replication protein C N-terminal" evidence="2">
    <location>
        <begin position="29"/>
        <end position="170"/>
    </location>
</feature>
<dbReference type="Pfam" id="PF03428">
    <property type="entry name" value="RP-C"/>
    <property type="match status" value="1"/>
</dbReference>
<dbReference type="PATRIC" id="fig|935700.4.peg.1743"/>
<reference evidence="4 5" key="1">
    <citation type="submission" date="2015-02" db="EMBL/GenBank/DDBJ databases">
        <title>Genome Sequence of Jannaschia aquimarina DSM28248, a member of the Roseobacter clade.</title>
        <authorList>
            <person name="Voget S."/>
            <person name="Daniel R."/>
        </authorList>
    </citation>
    <scope>NUCLEOTIDE SEQUENCE [LARGE SCALE GENOMIC DNA]</scope>
    <source>
        <strain evidence="4 5">GSW-M26</strain>
    </source>
</reference>
<name>A0A0D1ELD0_9RHOB</name>
<dbReference type="STRING" id="935700.jaqu_16800"/>
<evidence type="ECO:0000313" key="4">
    <source>
        <dbReference type="EMBL" id="KIT16585.1"/>
    </source>
</evidence>
<evidence type="ECO:0000313" key="5">
    <source>
        <dbReference type="Proteomes" id="UP000032232"/>
    </source>
</evidence>
<dbReference type="EMBL" id="JYFE01000031">
    <property type="protein sequence ID" value="KIT16585.1"/>
    <property type="molecule type" value="Genomic_DNA"/>
</dbReference>
<accession>A0A0D1ELD0</accession>